<evidence type="ECO:0000256" key="1">
    <source>
        <dbReference type="SAM" id="Phobius"/>
    </source>
</evidence>
<keyword evidence="4" id="KW-1185">Reference proteome</keyword>
<keyword evidence="1" id="KW-0472">Membrane</keyword>
<feature type="transmembrane region" description="Helical" evidence="1">
    <location>
        <begin position="281"/>
        <end position="304"/>
    </location>
</feature>
<feature type="transmembrane region" description="Helical" evidence="1">
    <location>
        <begin position="220"/>
        <end position="242"/>
    </location>
</feature>
<dbReference type="RefSeq" id="WP_235068549.1">
    <property type="nucleotide sequence ID" value="NZ_JAKFGM010000003.1"/>
</dbReference>
<comment type="caution">
    <text evidence="3">The sequence shown here is derived from an EMBL/GenBank/DDBJ whole genome shotgun (WGS) entry which is preliminary data.</text>
</comment>
<feature type="transmembrane region" description="Helical" evidence="1">
    <location>
        <begin position="254"/>
        <end position="274"/>
    </location>
</feature>
<dbReference type="Pfam" id="PF02517">
    <property type="entry name" value="Rce1-like"/>
    <property type="match status" value="1"/>
</dbReference>
<name>A0A9X1TZ63_9SPHN</name>
<feature type="transmembrane region" description="Helical" evidence="1">
    <location>
        <begin position="108"/>
        <end position="129"/>
    </location>
</feature>
<feature type="domain" description="CAAX prenyl protease 2/Lysostaphin resistance protein A-like" evidence="2">
    <location>
        <begin position="186"/>
        <end position="293"/>
    </location>
</feature>
<keyword evidence="1" id="KW-1133">Transmembrane helix</keyword>
<sequence>MTDAYRSRPAVWAAVAFLGAWGVSTLYLFARGADWVFPIVSLGIFGGALSGLAWFLTRKCEAPNVPVPRPGIELAALLGFLALYAFIFLGWGLGALKAAVVAERPQEVAVLIVKLLVHVGIPAAILWWLRAPLKPLFDSGLGRRGFWPTLIVMGAVLIGLLAVVSPSLANIAKLNPTPMVLVWGITGAFVWNALEAGLCEEFLFRAALQSRFAAWFKSNAAAIVATSLLFGLAHAPGLYLRGGPGVDGWSTDPIQVVAFTIATLSPLSILFGVLWARTRSLLLVVLLHACVDVLPFSSEFISLWR</sequence>
<dbReference type="PANTHER" id="PTHR43592">
    <property type="entry name" value="CAAX AMINO TERMINAL PROTEASE"/>
    <property type="match status" value="1"/>
</dbReference>
<dbReference type="Proteomes" id="UP001139410">
    <property type="component" value="Unassembled WGS sequence"/>
</dbReference>
<keyword evidence="3" id="KW-0482">Metalloprotease</keyword>
<gene>
    <name evidence="3" type="ORF">LVY65_12330</name>
</gene>
<organism evidence="3 4">
    <name type="scientific">Sphingomonas cremea</name>
    <dbReference type="NCBI Taxonomy" id="2904799"/>
    <lineage>
        <taxon>Bacteria</taxon>
        <taxon>Pseudomonadati</taxon>
        <taxon>Pseudomonadota</taxon>
        <taxon>Alphaproteobacteria</taxon>
        <taxon>Sphingomonadales</taxon>
        <taxon>Sphingomonadaceae</taxon>
        <taxon>Sphingomonas</taxon>
    </lineage>
</organism>
<dbReference type="PANTHER" id="PTHR43592:SF15">
    <property type="entry name" value="CAAX AMINO TERMINAL PROTEASE FAMILY PROTEIN"/>
    <property type="match status" value="1"/>
</dbReference>
<feature type="transmembrane region" description="Helical" evidence="1">
    <location>
        <begin position="35"/>
        <end position="56"/>
    </location>
</feature>
<dbReference type="GO" id="GO:0004175">
    <property type="term" value="F:endopeptidase activity"/>
    <property type="evidence" value="ECO:0007669"/>
    <property type="project" value="UniProtKB-ARBA"/>
</dbReference>
<protein>
    <submittedName>
        <fullName evidence="3">CPBP family intramembrane metalloprotease</fullName>
    </submittedName>
</protein>
<dbReference type="InterPro" id="IPR003675">
    <property type="entry name" value="Rce1/LyrA-like_dom"/>
</dbReference>
<reference evidence="3" key="1">
    <citation type="submission" date="2022-01" db="EMBL/GenBank/DDBJ databases">
        <authorList>
            <person name="Jo J.-H."/>
            <person name="Im W.-T."/>
        </authorList>
    </citation>
    <scope>NUCLEOTIDE SEQUENCE</scope>
    <source>
        <strain evidence="3">G124</strain>
    </source>
</reference>
<feature type="transmembrane region" description="Helical" evidence="1">
    <location>
        <begin position="77"/>
        <end position="96"/>
    </location>
</feature>
<evidence type="ECO:0000259" key="2">
    <source>
        <dbReference type="Pfam" id="PF02517"/>
    </source>
</evidence>
<dbReference type="EMBL" id="JAKFGM010000003">
    <property type="protein sequence ID" value="MCF2515843.1"/>
    <property type="molecule type" value="Genomic_DNA"/>
</dbReference>
<dbReference type="AlphaFoldDB" id="A0A9X1TZ63"/>
<accession>A0A9X1TZ63</accession>
<proteinExistence type="predicted"/>
<feature type="transmembrane region" description="Helical" evidence="1">
    <location>
        <begin position="12"/>
        <end position="29"/>
    </location>
</feature>
<dbReference type="GO" id="GO:0080120">
    <property type="term" value="P:CAAX-box protein maturation"/>
    <property type="evidence" value="ECO:0007669"/>
    <property type="project" value="UniProtKB-ARBA"/>
</dbReference>
<evidence type="ECO:0000313" key="3">
    <source>
        <dbReference type="EMBL" id="MCF2515843.1"/>
    </source>
</evidence>
<feature type="transmembrane region" description="Helical" evidence="1">
    <location>
        <begin position="150"/>
        <end position="168"/>
    </location>
</feature>
<keyword evidence="1" id="KW-0812">Transmembrane</keyword>
<keyword evidence="3" id="KW-0378">Hydrolase</keyword>
<dbReference type="GO" id="GO:0008237">
    <property type="term" value="F:metallopeptidase activity"/>
    <property type="evidence" value="ECO:0007669"/>
    <property type="project" value="UniProtKB-KW"/>
</dbReference>
<evidence type="ECO:0000313" key="4">
    <source>
        <dbReference type="Proteomes" id="UP001139410"/>
    </source>
</evidence>
<keyword evidence="3" id="KW-0645">Protease</keyword>